<dbReference type="InterPro" id="IPR007612">
    <property type="entry name" value="LOR"/>
</dbReference>
<reference evidence="2" key="1">
    <citation type="journal article" date="2019" name="Beilstein J. Org. Chem.">
        <title>Nanangenines: drimane sesquiterpenoids as the dominant metabolite cohort of a novel Australian fungus, Aspergillus nanangensis.</title>
        <authorList>
            <person name="Lacey H.J."/>
            <person name="Gilchrist C.L.M."/>
            <person name="Crombie A."/>
            <person name="Kalaitzis J.A."/>
            <person name="Vuong D."/>
            <person name="Rutledge P.J."/>
            <person name="Turner P."/>
            <person name="Pitt J.I."/>
            <person name="Lacey E."/>
            <person name="Chooi Y.H."/>
            <person name="Piggott A.M."/>
        </authorList>
    </citation>
    <scope>NUCLEOTIDE SEQUENCE</scope>
    <source>
        <strain evidence="2">MST-FP2251</strain>
    </source>
</reference>
<dbReference type="Pfam" id="PF04525">
    <property type="entry name" value="LOR"/>
    <property type="match status" value="1"/>
</dbReference>
<keyword evidence="3" id="KW-1185">Reference proteome</keyword>
<reference evidence="2" key="2">
    <citation type="submission" date="2020-02" db="EMBL/GenBank/DDBJ databases">
        <authorList>
            <person name="Gilchrist C.L.M."/>
            <person name="Chooi Y.-H."/>
        </authorList>
    </citation>
    <scope>NUCLEOTIDE SEQUENCE</scope>
    <source>
        <strain evidence="2">MST-FP2251</strain>
    </source>
</reference>
<evidence type="ECO:0000313" key="2">
    <source>
        <dbReference type="EMBL" id="KAF9888338.1"/>
    </source>
</evidence>
<dbReference type="Gene3D" id="2.40.160.200">
    <property type="entry name" value="LURP1-related"/>
    <property type="match status" value="1"/>
</dbReference>
<proteinExistence type="inferred from homology"/>
<comment type="caution">
    <text evidence="2">The sequence shown here is derived from an EMBL/GenBank/DDBJ whole genome shotgun (WGS) entry which is preliminary data.</text>
</comment>
<dbReference type="SUPFAM" id="SSF54518">
    <property type="entry name" value="Tubby C-terminal domain-like"/>
    <property type="match status" value="1"/>
</dbReference>
<evidence type="ECO:0000313" key="3">
    <source>
        <dbReference type="Proteomes" id="UP001194746"/>
    </source>
</evidence>
<dbReference type="AlphaFoldDB" id="A0AAD4CLB5"/>
<protein>
    <recommendedName>
        <fullName evidence="4">Tubby C-terminal-like domain-containing protein</fullName>
    </recommendedName>
</protein>
<dbReference type="Proteomes" id="UP001194746">
    <property type="component" value="Unassembled WGS sequence"/>
</dbReference>
<name>A0AAD4CLB5_ASPNN</name>
<sequence>MSNRRLSWNAMFPPKIRRALKEPDRPIAIRNEYITSARKTTLVMRPLGDAQSELAYEITDLEGNPQFTATGRKFSDRSCREFRDASGLPLFEVHRRISLRNVWAITLPGSDSSSASSSIATGKPRGLFGAPAFGNFNVTFENAADYDAKTEADRNVTLEVERYGNILASFDIVDGDRKVAEVRESIVHNERLALLPSSKNGSHRPALDIVITRGVDVSLIAAITVITADWVFSSG</sequence>
<evidence type="ECO:0000256" key="1">
    <source>
        <dbReference type="ARBA" id="ARBA00005437"/>
    </source>
</evidence>
<accession>A0AAD4CLB5</accession>
<dbReference type="InterPro" id="IPR025659">
    <property type="entry name" value="Tubby-like_C"/>
</dbReference>
<gene>
    <name evidence="2" type="ORF">FE257_008771</name>
</gene>
<organism evidence="2 3">
    <name type="scientific">Aspergillus nanangensis</name>
    <dbReference type="NCBI Taxonomy" id="2582783"/>
    <lineage>
        <taxon>Eukaryota</taxon>
        <taxon>Fungi</taxon>
        <taxon>Dikarya</taxon>
        <taxon>Ascomycota</taxon>
        <taxon>Pezizomycotina</taxon>
        <taxon>Eurotiomycetes</taxon>
        <taxon>Eurotiomycetidae</taxon>
        <taxon>Eurotiales</taxon>
        <taxon>Aspergillaceae</taxon>
        <taxon>Aspergillus</taxon>
        <taxon>Aspergillus subgen. Circumdati</taxon>
    </lineage>
</organism>
<evidence type="ECO:0008006" key="4">
    <source>
        <dbReference type="Google" id="ProtNLM"/>
    </source>
</evidence>
<dbReference type="InterPro" id="IPR038595">
    <property type="entry name" value="LOR_sf"/>
</dbReference>
<dbReference type="EMBL" id="VCAU01000048">
    <property type="protein sequence ID" value="KAF9888338.1"/>
    <property type="molecule type" value="Genomic_DNA"/>
</dbReference>
<comment type="similarity">
    <text evidence="1">Belongs to the LOR family.</text>
</comment>